<dbReference type="GO" id="GO:0006508">
    <property type="term" value="P:proteolysis"/>
    <property type="evidence" value="ECO:0007669"/>
    <property type="project" value="UniProtKB-KW"/>
</dbReference>
<evidence type="ECO:0000259" key="6">
    <source>
        <dbReference type="PROSITE" id="PS50600"/>
    </source>
</evidence>
<dbReference type="GO" id="GO:0016926">
    <property type="term" value="P:protein desumoylation"/>
    <property type="evidence" value="ECO:0007669"/>
    <property type="project" value="TreeGrafter"/>
</dbReference>
<dbReference type="Gene3D" id="3.40.395.10">
    <property type="entry name" value="Adenoviral Proteinase, Chain A"/>
    <property type="match status" value="1"/>
</dbReference>
<dbReference type="PANTHER" id="PTHR12606">
    <property type="entry name" value="SENTRIN/SUMO-SPECIFIC PROTEASE"/>
    <property type="match status" value="1"/>
</dbReference>
<dbReference type="SUPFAM" id="SSF54001">
    <property type="entry name" value="Cysteine proteinases"/>
    <property type="match status" value="1"/>
</dbReference>
<evidence type="ECO:0000256" key="4">
    <source>
        <dbReference type="ARBA" id="ARBA00022807"/>
    </source>
</evidence>
<name>A0A3P7LZA5_DIBLA</name>
<evidence type="ECO:0000256" key="2">
    <source>
        <dbReference type="ARBA" id="ARBA00022670"/>
    </source>
</evidence>
<evidence type="ECO:0000256" key="1">
    <source>
        <dbReference type="ARBA" id="ARBA00005234"/>
    </source>
</evidence>
<comment type="similarity">
    <text evidence="1">Belongs to the peptidase C48 family.</text>
</comment>
<dbReference type="PANTHER" id="PTHR12606:SF141">
    <property type="entry name" value="GH15225P-RELATED"/>
    <property type="match status" value="1"/>
</dbReference>
<dbReference type="Proteomes" id="UP000281553">
    <property type="component" value="Unassembled WGS sequence"/>
</dbReference>
<protein>
    <recommendedName>
        <fullName evidence="6">Ubiquitin-like protease family profile domain-containing protein</fullName>
    </recommendedName>
</protein>
<dbReference type="Pfam" id="PF02902">
    <property type="entry name" value="Peptidase_C48"/>
    <property type="match status" value="1"/>
</dbReference>
<dbReference type="GO" id="GO:0005634">
    <property type="term" value="C:nucleus"/>
    <property type="evidence" value="ECO:0007669"/>
    <property type="project" value="TreeGrafter"/>
</dbReference>
<dbReference type="PROSITE" id="PS50600">
    <property type="entry name" value="ULP_PROTEASE"/>
    <property type="match status" value="1"/>
</dbReference>
<evidence type="ECO:0000313" key="7">
    <source>
        <dbReference type="EMBL" id="VDN16383.1"/>
    </source>
</evidence>
<dbReference type="InterPro" id="IPR038765">
    <property type="entry name" value="Papain-like_cys_pep_sf"/>
</dbReference>
<dbReference type="InterPro" id="IPR003653">
    <property type="entry name" value="Peptidase_C48_C"/>
</dbReference>
<keyword evidence="3" id="KW-0378">Hydrolase</keyword>
<dbReference type="EMBL" id="UYRU01065627">
    <property type="protein sequence ID" value="VDN16383.1"/>
    <property type="molecule type" value="Genomic_DNA"/>
</dbReference>
<feature type="region of interest" description="Disordered" evidence="5">
    <location>
        <begin position="1"/>
        <end position="20"/>
    </location>
</feature>
<evidence type="ECO:0000256" key="3">
    <source>
        <dbReference type="ARBA" id="ARBA00022801"/>
    </source>
</evidence>
<keyword evidence="8" id="KW-1185">Reference proteome</keyword>
<organism evidence="7 8">
    <name type="scientific">Dibothriocephalus latus</name>
    <name type="common">Fish tapeworm</name>
    <name type="synonym">Diphyllobothrium latum</name>
    <dbReference type="NCBI Taxonomy" id="60516"/>
    <lineage>
        <taxon>Eukaryota</taxon>
        <taxon>Metazoa</taxon>
        <taxon>Spiralia</taxon>
        <taxon>Lophotrochozoa</taxon>
        <taxon>Platyhelminthes</taxon>
        <taxon>Cestoda</taxon>
        <taxon>Eucestoda</taxon>
        <taxon>Diphyllobothriidea</taxon>
        <taxon>Diphyllobothriidae</taxon>
        <taxon>Dibothriocephalus</taxon>
    </lineage>
</organism>
<proteinExistence type="inferred from homology"/>
<accession>A0A3P7LZA5</accession>
<dbReference type="OrthoDB" id="1939479at2759"/>
<sequence length="158" mass="18210">MKPQPIPQELPYKRPPTKRPLPVLSDSQLEFVQKILRSAGPDTVLVNSFRLAVTRRELMTLTSTNWLSDMVINFYMQLLFHRSQRVRKAEGYTLPRVAVMSTFFYAKLGSGTGYQGVRRWTRQVNLFEHDLAADLRNKTLTYYDSMGGGNDHCLDILL</sequence>
<gene>
    <name evidence="7" type="ORF">DILT_LOCUS12214</name>
</gene>
<evidence type="ECO:0000313" key="8">
    <source>
        <dbReference type="Proteomes" id="UP000281553"/>
    </source>
</evidence>
<feature type="domain" description="Ubiquitin-like protease family profile" evidence="6">
    <location>
        <begin position="51"/>
        <end position="158"/>
    </location>
</feature>
<keyword evidence="2" id="KW-0645">Protease</keyword>
<reference evidence="7 8" key="1">
    <citation type="submission" date="2018-11" db="EMBL/GenBank/DDBJ databases">
        <authorList>
            <consortium name="Pathogen Informatics"/>
        </authorList>
    </citation>
    <scope>NUCLEOTIDE SEQUENCE [LARGE SCALE GENOMIC DNA]</scope>
</reference>
<keyword evidence="4" id="KW-0788">Thiol protease</keyword>
<dbReference type="GO" id="GO:0016929">
    <property type="term" value="F:deSUMOylase activity"/>
    <property type="evidence" value="ECO:0007669"/>
    <property type="project" value="TreeGrafter"/>
</dbReference>
<dbReference type="AlphaFoldDB" id="A0A3P7LZA5"/>
<evidence type="ECO:0000256" key="5">
    <source>
        <dbReference type="SAM" id="MobiDB-lite"/>
    </source>
</evidence>